<dbReference type="SUPFAM" id="SSF51430">
    <property type="entry name" value="NAD(P)-linked oxidoreductase"/>
    <property type="match status" value="1"/>
</dbReference>
<dbReference type="Proteomes" id="UP000887116">
    <property type="component" value="Unassembled WGS sequence"/>
</dbReference>
<dbReference type="InterPro" id="IPR023210">
    <property type="entry name" value="NADP_OxRdtase_dom"/>
</dbReference>
<dbReference type="InterPro" id="IPR044479">
    <property type="entry name" value="LGALDH-like"/>
</dbReference>
<feature type="domain" description="NADP-dependent oxidoreductase" evidence="1">
    <location>
        <begin position="41"/>
        <end position="312"/>
    </location>
</feature>
<dbReference type="GO" id="GO:0005829">
    <property type="term" value="C:cytosol"/>
    <property type="evidence" value="ECO:0007669"/>
    <property type="project" value="TreeGrafter"/>
</dbReference>
<dbReference type="PANTHER" id="PTHR42686">
    <property type="entry name" value="GH17980P-RELATED"/>
    <property type="match status" value="1"/>
</dbReference>
<dbReference type="Pfam" id="PF00248">
    <property type="entry name" value="Aldo_ket_red"/>
    <property type="match status" value="1"/>
</dbReference>
<evidence type="ECO:0000313" key="3">
    <source>
        <dbReference type="Proteomes" id="UP000887116"/>
    </source>
</evidence>
<evidence type="ECO:0000313" key="2">
    <source>
        <dbReference type="EMBL" id="GFQ71750.1"/>
    </source>
</evidence>
<dbReference type="OrthoDB" id="6483002at2759"/>
<dbReference type="Gene3D" id="3.20.20.100">
    <property type="entry name" value="NADP-dependent oxidoreductase domain"/>
    <property type="match status" value="1"/>
</dbReference>
<gene>
    <name evidence="2" type="primary">LGALDH</name>
    <name evidence="2" type="ORF">TNCT_29971</name>
</gene>
<dbReference type="GO" id="GO:0010349">
    <property type="term" value="F:L-galactose dehydrogenase activity"/>
    <property type="evidence" value="ECO:0007669"/>
    <property type="project" value="InterPro"/>
</dbReference>
<proteinExistence type="predicted"/>
<evidence type="ECO:0000259" key="1">
    <source>
        <dbReference type="Pfam" id="PF00248"/>
    </source>
</evidence>
<sequence length="354" mass="39802">MSSNKSYKQLPTYQEGFHNDSLCKSMVYSSFGKTGLEVSLLGLGTSELALVYNTPEEENGIQTVVNAIKSGINYIDTAPYYGQGKAEIVLGKALKRIPRNTYYLATKVARYGAEPQNMFDFSGSLALKSFDESLQKLGVDYIDIIQVHDVEFAKDANVVVNETLPALQKLKDMGKVKFIGITGYSLIRLKEVLQMTTVHVDIVLSYCRCTLFDNSLKDYIPFFKEKNVAIINAAILGMGLLTHNGPPDWHPVGPEIKEACRLAAEYCKEQNVNISKLAACYAFSQPDIHTHLIGMQNEKLLEANLISINEGLSLHEEKVKQEIIEKYFKNLTKTHWENIEVNIYWETLKKLNLA</sequence>
<keyword evidence="3" id="KW-1185">Reference proteome</keyword>
<dbReference type="EMBL" id="BMAO01001227">
    <property type="protein sequence ID" value="GFQ71750.1"/>
    <property type="molecule type" value="Genomic_DNA"/>
</dbReference>
<dbReference type="InterPro" id="IPR020471">
    <property type="entry name" value="AKR"/>
</dbReference>
<dbReference type="PANTHER" id="PTHR42686:SF1">
    <property type="entry name" value="GH17980P-RELATED"/>
    <property type="match status" value="1"/>
</dbReference>
<organism evidence="2 3">
    <name type="scientific">Trichonephila clavata</name>
    <name type="common">Joro spider</name>
    <name type="synonym">Nephila clavata</name>
    <dbReference type="NCBI Taxonomy" id="2740835"/>
    <lineage>
        <taxon>Eukaryota</taxon>
        <taxon>Metazoa</taxon>
        <taxon>Ecdysozoa</taxon>
        <taxon>Arthropoda</taxon>
        <taxon>Chelicerata</taxon>
        <taxon>Arachnida</taxon>
        <taxon>Araneae</taxon>
        <taxon>Araneomorphae</taxon>
        <taxon>Entelegynae</taxon>
        <taxon>Araneoidea</taxon>
        <taxon>Nephilidae</taxon>
        <taxon>Trichonephila</taxon>
    </lineage>
</organism>
<dbReference type="FunFam" id="3.20.20.100:FF:000011">
    <property type="entry name" value="Aldo/keto reductase"/>
    <property type="match status" value="1"/>
</dbReference>
<reference evidence="2" key="1">
    <citation type="submission" date="2020-07" db="EMBL/GenBank/DDBJ databases">
        <title>Multicomponent nature underlies the extraordinary mechanical properties of spider dragline silk.</title>
        <authorList>
            <person name="Kono N."/>
            <person name="Nakamura H."/>
            <person name="Mori M."/>
            <person name="Yoshida Y."/>
            <person name="Ohtoshi R."/>
            <person name="Malay A.D."/>
            <person name="Moran D.A.P."/>
            <person name="Tomita M."/>
            <person name="Numata K."/>
            <person name="Arakawa K."/>
        </authorList>
    </citation>
    <scope>NUCLEOTIDE SEQUENCE</scope>
</reference>
<dbReference type="AlphaFoldDB" id="A0A8X6KC97"/>
<dbReference type="PRINTS" id="PR00069">
    <property type="entry name" value="ALDKETRDTASE"/>
</dbReference>
<protein>
    <submittedName>
        <fullName evidence="2">L-galactose dehydrogenase</fullName>
    </submittedName>
</protein>
<accession>A0A8X6KC97</accession>
<dbReference type="InterPro" id="IPR036812">
    <property type="entry name" value="NAD(P)_OxRdtase_dom_sf"/>
</dbReference>
<name>A0A8X6KC97_TRICU</name>
<dbReference type="CDD" id="cd19163">
    <property type="entry name" value="AKR_galDH"/>
    <property type="match status" value="1"/>
</dbReference>
<comment type="caution">
    <text evidence="2">The sequence shown here is derived from an EMBL/GenBank/DDBJ whole genome shotgun (WGS) entry which is preliminary data.</text>
</comment>